<feature type="transmembrane region" description="Helical" evidence="2">
    <location>
        <begin position="12"/>
        <end position="34"/>
    </location>
</feature>
<feature type="transmembrane region" description="Helical" evidence="2">
    <location>
        <begin position="46"/>
        <end position="66"/>
    </location>
</feature>
<keyword evidence="2" id="KW-0472">Membrane</keyword>
<name>A0A1I4EHS8_9EURY</name>
<keyword evidence="2" id="KW-0812">Transmembrane</keyword>
<evidence type="ECO:0000313" key="3">
    <source>
        <dbReference type="EMBL" id="SFL05315.1"/>
    </source>
</evidence>
<organism evidence="3 4">
    <name type="scientific">Halogranum rubrum</name>
    <dbReference type="NCBI Taxonomy" id="553466"/>
    <lineage>
        <taxon>Archaea</taxon>
        <taxon>Methanobacteriati</taxon>
        <taxon>Methanobacteriota</taxon>
        <taxon>Stenosarchaea group</taxon>
        <taxon>Halobacteria</taxon>
        <taxon>Halobacteriales</taxon>
        <taxon>Haloferacaceae</taxon>
    </lineage>
</organism>
<keyword evidence="2" id="KW-1133">Transmembrane helix</keyword>
<protein>
    <recommendedName>
        <fullName evidence="5">Cox cluster protein</fullName>
    </recommendedName>
</protein>
<sequence>MAAKIFDKETILDLTVNIIPLGIIGFFVVVFAVYDPFGYDPLASAISFGLLLVPLVALAALTYISGKAIAGDEKRSEVFLAGQATVPGSQTLEEYEAQAEPDHEPAELTDDESAEDAETEPTAQNTDD</sequence>
<dbReference type="Pfam" id="PF20389">
    <property type="entry name" value="DUF6684"/>
    <property type="match status" value="1"/>
</dbReference>
<dbReference type="Proteomes" id="UP000199607">
    <property type="component" value="Unassembled WGS sequence"/>
</dbReference>
<reference evidence="4" key="1">
    <citation type="submission" date="2016-10" db="EMBL/GenBank/DDBJ databases">
        <authorList>
            <person name="Varghese N."/>
            <person name="Submissions S."/>
        </authorList>
    </citation>
    <scope>NUCLEOTIDE SEQUENCE [LARGE SCALE GENOMIC DNA]</scope>
    <source>
        <strain evidence="4">CGMCC 1.7738</strain>
    </source>
</reference>
<keyword evidence="4" id="KW-1185">Reference proteome</keyword>
<dbReference type="EMBL" id="FOTC01000002">
    <property type="protein sequence ID" value="SFL05315.1"/>
    <property type="molecule type" value="Genomic_DNA"/>
</dbReference>
<feature type="region of interest" description="Disordered" evidence="1">
    <location>
        <begin position="90"/>
        <end position="128"/>
    </location>
</feature>
<evidence type="ECO:0000313" key="4">
    <source>
        <dbReference type="Proteomes" id="UP000199607"/>
    </source>
</evidence>
<dbReference type="InterPro" id="IPR046506">
    <property type="entry name" value="DUF6684"/>
</dbReference>
<proteinExistence type="predicted"/>
<evidence type="ECO:0000256" key="1">
    <source>
        <dbReference type="SAM" id="MobiDB-lite"/>
    </source>
</evidence>
<gene>
    <name evidence="3" type="ORF">SAMN04487950_2192</name>
</gene>
<dbReference type="AlphaFoldDB" id="A0A1I4EHS8"/>
<evidence type="ECO:0000256" key="2">
    <source>
        <dbReference type="SAM" id="Phobius"/>
    </source>
</evidence>
<accession>A0A1I4EHS8</accession>
<feature type="compositionally biased region" description="Acidic residues" evidence="1">
    <location>
        <begin position="107"/>
        <end position="119"/>
    </location>
</feature>
<dbReference type="STRING" id="553466.SAMN04487950_2192"/>
<dbReference type="RefSeq" id="WP_089869272.1">
    <property type="nucleotide sequence ID" value="NZ_FOTC01000002.1"/>
</dbReference>
<evidence type="ECO:0008006" key="5">
    <source>
        <dbReference type="Google" id="ProtNLM"/>
    </source>
</evidence>